<dbReference type="RefSeq" id="WP_018712005.1">
    <property type="nucleotide sequence ID" value="NZ_CALULB010000044.1"/>
</dbReference>
<evidence type="ECO:0000313" key="9">
    <source>
        <dbReference type="Proteomes" id="UP001204579"/>
    </source>
</evidence>
<proteinExistence type="predicted"/>
<organism evidence="8 9">
    <name type="scientific">Phocaeicola barnesiae</name>
    <dbReference type="NCBI Taxonomy" id="376804"/>
    <lineage>
        <taxon>Bacteria</taxon>
        <taxon>Pseudomonadati</taxon>
        <taxon>Bacteroidota</taxon>
        <taxon>Bacteroidia</taxon>
        <taxon>Bacteroidales</taxon>
        <taxon>Bacteroidaceae</taxon>
        <taxon>Phocaeicola</taxon>
    </lineage>
</organism>
<evidence type="ECO:0000256" key="2">
    <source>
        <dbReference type="ARBA" id="ARBA00022692"/>
    </source>
</evidence>
<evidence type="ECO:0000256" key="1">
    <source>
        <dbReference type="ARBA" id="ARBA00004370"/>
    </source>
</evidence>
<dbReference type="AlphaFoldDB" id="A0AAW5N629"/>
<keyword evidence="2" id="KW-0812">Transmembrane</keyword>
<evidence type="ECO:0000259" key="7">
    <source>
        <dbReference type="Pfam" id="PF01103"/>
    </source>
</evidence>
<accession>A0AAW5N629</accession>
<dbReference type="InterPro" id="IPR000184">
    <property type="entry name" value="Bac_surfAg_D15"/>
</dbReference>
<keyword evidence="5" id="KW-0998">Cell outer membrane</keyword>
<evidence type="ECO:0000313" key="8">
    <source>
        <dbReference type="EMBL" id="MCR8873248.1"/>
    </source>
</evidence>
<dbReference type="Proteomes" id="UP001204579">
    <property type="component" value="Unassembled WGS sequence"/>
</dbReference>
<evidence type="ECO:0000256" key="4">
    <source>
        <dbReference type="ARBA" id="ARBA00023136"/>
    </source>
</evidence>
<dbReference type="PROSITE" id="PS51257">
    <property type="entry name" value="PROKAR_LIPOPROTEIN"/>
    <property type="match status" value="1"/>
</dbReference>
<feature type="signal peptide" evidence="6">
    <location>
        <begin position="1"/>
        <end position="22"/>
    </location>
</feature>
<dbReference type="Pfam" id="PF01103">
    <property type="entry name" value="Omp85"/>
    <property type="match status" value="1"/>
</dbReference>
<feature type="domain" description="Bacterial surface antigen (D15)" evidence="7">
    <location>
        <begin position="389"/>
        <end position="776"/>
    </location>
</feature>
<feature type="chain" id="PRO_5043487534" evidence="6">
    <location>
        <begin position="23"/>
        <end position="779"/>
    </location>
</feature>
<keyword evidence="9" id="KW-1185">Reference proteome</keyword>
<gene>
    <name evidence="8" type="ORF">NW209_04290</name>
</gene>
<dbReference type="EMBL" id="JANRHJ010000004">
    <property type="protein sequence ID" value="MCR8873248.1"/>
    <property type="molecule type" value="Genomic_DNA"/>
</dbReference>
<dbReference type="InterPro" id="IPR039910">
    <property type="entry name" value="D15-like"/>
</dbReference>
<keyword evidence="4" id="KW-0472">Membrane</keyword>
<evidence type="ECO:0000256" key="6">
    <source>
        <dbReference type="SAM" id="SignalP"/>
    </source>
</evidence>
<dbReference type="PANTHER" id="PTHR12815:SF47">
    <property type="entry name" value="TRANSLOCATION AND ASSEMBLY MODULE SUBUNIT TAMA"/>
    <property type="match status" value="1"/>
</dbReference>
<dbReference type="Gene3D" id="2.40.160.50">
    <property type="entry name" value="membrane protein fhac: a member of the omp85/tpsb transporter family"/>
    <property type="match status" value="1"/>
</dbReference>
<dbReference type="GeneID" id="82444434"/>
<dbReference type="PANTHER" id="PTHR12815">
    <property type="entry name" value="SORTING AND ASSEMBLY MACHINERY SAMM50 PROTEIN FAMILY MEMBER"/>
    <property type="match status" value="1"/>
</dbReference>
<comment type="subcellular location">
    <subcellularLocation>
        <location evidence="1">Membrane</location>
    </subcellularLocation>
</comment>
<keyword evidence="3 6" id="KW-0732">Signal</keyword>
<dbReference type="GO" id="GO:0019867">
    <property type="term" value="C:outer membrane"/>
    <property type="evidence" value="ECO:0007669"/>
    <property type="project" value="InterPro"/>
</dbReference>
<evidence type="ECO:0000256" key="5">
    <source>
        <dbReference type="ARBA" id="ARBA00023237"/>
    </source>
</evidence>
<protein>
    <submittedName>
        <fullName evidence="8">BamA/TamA family outer membrane protein</fullName>
    </submittedName>
</protein>
<name>A0AAW5N629_9BACT</name>
<comment type="caution">
    <text evidence="8">The sequence shown here is derived from an EMBL/GenBank/DDBJ whole genome shotgun (WGS) entry which is preliminary data.</text>
</comment>
<evidence type="ECO:0000256" key="3">
    <source>
        <dbReference type="ARBA" id="ARBA00022729"/>
    </source>
</evidence>
<sequence length="779" mass="88509">MKRLTKRNNLLLWIVTVWLATACSTTKHLPEGETLYTGIKDITVQNPDPTSTGNTALEEVEGAISIAPNNSFLGSAKYRIPFPFGLWVYNRFERYEKGVGKWIFDKLASEPVLLSTVNPETRVKVATNLLRNYGYFNGQVTYQVDSTKNPRAVKLSYDVDMGRPYFLDSIMYEGFMPRADSLIRSHASEQLIHKGDNFNVNQLEAERQRLVSLMRDNGYYYFRSDFITFLADTLIRPGYVNLKVVAKKSIPQEGLKQYYLGNTSVYLTGYNGERPTDSLKTRTFTVHYPGEKPGIRFGVLRGRFLYRKGELYSQKRQDYTQEALARLGAFKFTEMNYIPRGDSLLNDTLDIRVNAMFDLPYDSELEFNVTTKSTKQTGPGAIFNLSRRNFRGMGASLNLKLRGSYEWQTSSTVDGESSVMNSYELGAELSLEFPRIILPFIKKRINPFKFPSNTYFRIYGEQVNRARYFKMLSFGGTVSYDFRSSPMSKHTVTPFQLVFNTLQHRTAAFDSIATANPMLFHSLDDQFIPSISYTYTYDNAFLKKKNQLWWEGSVTSAGNITSLIYAAFGQKFSQKDKKLLGTPFAQFMKFTSDIRLLHNFNEKHQLATRLMGGIIYSYGNKTIAPYSEQFYVGGANSIRAFTIRSIGPGSFHPKESAAYSYVDETGDLKLEANAEYRFRLLSNLAGGNLNGAVFLDAGNVWLLRDDPARPGAQFTLDKFFDHIALGTGVGIRYDMSFIVLRLDMGIALHVPYETGKGGYYNIPRFKDGLGIHFAIGYPF</sequence>
<reference evidence="8 9" key="1">
    <citation type="submission" date="2022-08" db="EMBL/GenBank/DDBJ databases">
        <authorList>
            <person name="Zeman M."/>
            <person name="Kubasova T."/>
        </authorList>
    </citation>
    <scope>NUCLEOTIDE SEQUENCE [LARGE SCALE GENOMIC DNA]</scope>
    <source>
        <strain evidence="8 9">ET62</strain>
    </source>
</reference>